<sequence>MRSTPRRLPVRAGAAVAAALAVTVLGAVSACTAGGGGSGTASDGKSLPAGATTPSPLPPGKYQTLPQPCTALQKNVLEHMVPGAKDYAGTESLTYDTDRRVGCAWRQTAPDGASHALSIDFERVVSYDPGVSDEVQAEQDFEQRAQAASISLTPLSGTPTGGATPTPTGTGAGAAGPDGGTGRPESPGATDGTGSGGSQNDADPSLAPRRLTDVGNVAFINDVASTPAAGPRRVVTVVFRTANVVVSVTYSASEPAGAATPNSADLQKDALQAAGQLERKVEK</sequence>
<comment type="caution">
    <text evidence="3">The sequence shown here is derived from an EMBL/GenBank/DDBJ whole genome shotgun (WGS) entry which is preliminary data.</text>
</comment>
<protein>
    <recommendedName>
        <fullName evidence="5">DUF3558 domain-containing protein</fullName>
    </recommendedName>
</protein>
<accession>A0ABU7P840</accession>
<dbReference type="PROSITE" id="PS51257">
    <property type="entry name" value="PROKAR_LIPOPROTEIN"/>
    <property type="match status" value="1"/>
</dbReference>
<keyword evidence="4" id="KW-1185">Reference proteome</keyword>
<organism evidence="3 4">
    <name type="scientific">Actinacidiphila polyblastidii</name>
    <dbReference type="NCBI Taxonomy" id="3110430"/>
    <lineage>
        <taxon>Bacteria</taxon>
        <taxon>Bacillati</taxon>
        <taxon>Actinomycetota</taxon>
        <taxon>Actinomycetes</taxon>
        <taxon>Kitasatosporales</taxon>
        <taxon>Streptomycetaceae</taxon>
        <taxon>Actinacidiphila</taxon>
    </lineage>
</organism>
<reference evidence="3 4" key="1">
    <citation type="submission" date="2023-12" db="EMBL/GenBank/DDBJ databases">
        <title>Streptomyces sp. V4-01.</title>
        <authorList>
            <person name="Somphong A."/>
            <person name="Phongsopitanun W."/>
        </authorList>
    </citation>
    <scope>NUCLEOTIDE SEQUENCE [LARGE SCALE GENOMIC DNA]</scope>
    <source>
        <strain evidence="3 4">V4-01</strain>
    </source>
</reference>
<name>A0ABU7P840_9ACTN</name>
<feature type="chain" id="PRO_5045648399" description="DUF3558 domain-containing protein" evidence="2">
    <location>
        <begin position="34"/>
        <end position="283"/>
    </location>
</feature>
<evidence type="ECO:0000256" key="2">
    <source>
        <dbReference type="SAM" id="SignalP"/>
    </source>
</evidence>
<dbReference type="Proteomes" id="UP001344658">
    <property type="component" value="Unassembled WGS sequence"/>
</dbReference>
<feature type="signal peptide" evidence="2">
    <location>
        <begin position="1"/>
        <end position="33"/>
    </location>
</feature>
<feature type="compositionally biased region" description="Gly residues" evidence="1">
    <location>
        <begin position="170"/>
        <end position="182"/>
    </location>
</feature>
<evidence type="ECO:0000313" key="4">
    <source>
        <dbReference type="Proteomes" id="UP001344658"/>
    </source>
</evidence>
<evidence type="ECO:0000256" key="1">
    <source>
        <dbReference type="SAM" id="MobiDB-lite"/>
    </source>
</evidence>
<proteinExistence type="predicted"/>
<dbReference type="EMBL" id="JAZEWV010000004">
    <property type="protein sequence ID" value="MEE4541986.1"/>
    <property type="molecule type" value="Genomic_DNA"/>
</dbReference>
<evidence type="ECO:0008006" key="5">
    <source>
        <dbReference type="Google" id="ProtNLM"/>
    </source>
</evidence>
<feature type="region of interest" description="Disordered" evidence="1">
    <location>
        <begin position="150"/>
        <end position="208"/>
    </location>
</feature>
<feature type="region of interest" description="Disordered" evidence="1">
    <location>
        <begin position="253"/>
        <end position="283"/>
    </location>
</feature>
<feature type="region of interest" description="Disordered" evidence="1">
    <location>
        <begin position="35"/>
        <end position="59"/>
    </location>
</feature>
<feature type="compositionally biased region" description="Low complexity" evidence="1">
    <location>
        <begin position="157"/>
        <end position="169"/>
    </location>
</feature>
<gene>
    <name evidence="3" type="ORF">V2S66_08390</name>
</gene>
<keyword evidence="2" id="KW-0732">Signal</keyword>
<dbReference type="RefSeq" id="WP_330793901.1">
    <property type="nucleotide sequence ID" value="NZ_JAZEWV010000004.1"/>
</dbReference>
<evidence type="ECO:0000313" key="3">
    <source>
        <dbReference type="EMBL" id="MEE4541986.1"/>
    </source>
</evidence>